<organism evidence="1 2">
    <name type="scientific">Nocardia iowensis</name>
    <dbReference type="NCBI Taxonomy" id="204891"/>
    <lineage>
        <taxon>Bacteria</taxon>
        <taxon>Bacillati</taxon>
        <taxon>Actinomycetota</taxon>
        <taxon>Actinomycetes</taxon>
        <taxon>Mycobacteriales</taxon>
        <taxon>Nocardiaceae</taxon>
        <taxon>Nocardia</taxon>
    </lineage>
</organism>
<evidence type="ECO:0008006" key="3">
    <source>
        <dbReference type="Google" id="ProtNLM"/>
    </source>
</evidence>
<accession>A0ABX8S2C6</accession>
<dbReference type="Proteomes" id="UP000694257">
    <property type="component" value="Chromosome"/>
</dbReference>
<dbReference type="RefSeq" id="WP_218477357.1">
    <property type="nucleotide sequence ID" value="NZ_BAABJN010000004.1"/>
</dbReference>
<gene>
    <name evidence="1" type="ORF">KV110_17645</name>
</gene>
<proteinExistence type="predicted"/>
<evidence type="ECO:0000313" key="1">
    <source>
        <dbReference type="EMBL" id="QXN94710.1"/>
    </source>
</evidence>
<protein>
    <recommendedName>
        <fullName evidence="3">CHAP domain-containing protein</fullName>
    </recommendedName>
</protein>
<name>A0ABX8S2C6_NOCIO</name>
<evidence type="ECO:0000313" key="2">
    <source>
        <dbReference type="Proteomes" id="UP000694257"/>
    </source>
</evidence>
<keyword evidence="2" id="KW-1185">Reference proteome</keyword>
<sequence length="296" mass="31764">MLDLIRVLGELTRVIAENATRATRALGQELGHIGGSITGTRNILVETDIDIARQGQQWDDRAKHVHPTHGGSGSAAVPTPDESVATHIARAGWRTGPKTLRMHVTDAGTEIPPTTWQQSTAAAPDGPHLYASRAGLVEVLRNCVDAGVELDRLDPLGPIDPHFNCHGYTFSSSGEAGWLSGRSVDRILADNGFRRISDVSAVAPGDVVVYRNAAGGISHSGVVADATSDGIYVDAKFSSFAVTRHEIRELAPLYGADVEFYHTDRPGGRFLEPVEHTEVETHWPAAPPEQNEPPGR</sequence>
<dbReference type="EMBL" id="CP078145">
    <property type="protein sequence ID" value="QXN94710.1"/>
    <property type="molecule type" value="Genomic_DNA"/>
</dbReference>
<reference evidence="1 2" key="1">
    <citation type="submission" date="2021-07" db="EMBL/GenBank/DDBJ databases">
        <title>Whole Genome Sequence of Nocardia Iowensis.</title>
        <authorList>
            <person name="Lamm A."/>
            <person name="Collins-Fairclough A.M."/>
            <person name="Bunk B."/>
            <person name="Sproer C."/>
        </authorList>
    </citation>
    <scope>NUCLEOTIDE SEQUENCE [LARGE SCALE GENOMIC DNA]</scope>
    <source>
        <strain evidence="1 2">NRRL 5646</strain>
    </source>
</reference>